<reference evidence="1 2" key="1">
    <citation type="journal article" date="2019" name="Int. J. Syst. Evol. Microbiol.">
        <title>The Global Catalogue of Microorganisms (GCM) 10K type strain sequencing project: providing services to taxonomists for standard genome sequencing and annotation.</title>
        <authorList>
            <consortium name="The Broad Institute Genomics Platform"/>
            <consortium name="The Broad Institute Genome Sequencing Center for Infectious Disease"/>
            <person name="Wu L."/>
            <person name="Ma J."/>
        </authorList>
    </citation>
    <scope>NUCLEOTIDE SEQUENCE [LARGE SCALE GENOMIC DNA]</scope>
    <source>
        <strain evidence="1 2">JCM 16009</strain>
    </source>
</reference>
<gene>
    <name evidence="1" type="ORF">GCM10009836_20240</name>
</gene>
<name>A0ABN2MXZ4_9PSEU</name>
<evidence type="ECO:0000313" key="2">
    <source>
        <dbReference type="Proteomes" id="UP001500449"/>
    </source>
</evidence>
<comment type="caution">
    <text evidence="1">The sequence shown here is derived from an EMBL/GenBank/DDBJ whole genome shotgun (WGS) entry which is preliminary data.</text>
</comment>
<organism evidence="1 2">
    <name type="scientific">Pseudonocardia ailaonensis</name>
    <dbReference type="NCBI Taxonomy" id="367279"/>
    <lineage>
        <taxon>Bacteria</taxon>
        <taxon>Bacillati</taxon>
        <taxon>Actinomycetota</taxon>
        <taxon>Actinomycetes</taxon>
        <taxon>Pseudonocardiales</taxon>
        <taxon>Pseudonocardiaceae</taxon>
        <taxon>Pseudonocardia</taxon>
    </lineage>
</organism>
<dbReference type="EMBL" id="BAAAQK010000005">
    <property type="protein sequence ID" value="GAA1840845.1"/>
    <property type="molecule type" value="Genomic_DNA"/>
</dbReference>
<sequence>MGTRSSLSVPGASLREASATYGVDIARRAGIRSDPAWLGGRAA</sequence>
<proteinExistence type="predicted"/>
<protein>
    <submittedName>
        <fullName evidence="1">Uncharacterized protein</fullName>
    </submittedName>
</protein>
<dbReference type="Proteomes" id="UP001500449">
    <property type="component" value="Unassembled WGS sequence"/>
</dbReference>
<evidence type="ECO:0000313" key="1">
    <source>
        <dbReference type="EMBL" id="GAA1840845.1"/>
    </source>
</evidence>
<accession>A0ABN2MXZ4</accession>
<keyword evidence="2" id="KW-1185">Reference proteome</keyword>